<sequence length="166" mass="17888">MIILYPIVDYHLADVSGIRRMFTSEGLRYHHHNPLVDLLSSPHTGLSGTLQVEPALGRLLLQVQVQGPGGPNSDGPITDGIDNGDADIGLPAISNSRKVQTRFWEYSPRGGSTDGESCRALSLCDGIRQPWCVFPTGQSGDCSIPWLPEARHDNSILSALASMPVS</sequence>
<evidence type="ECO:0000313" key="2">
    <source>
        <dbReference type="Proteomes" id="UP000246702"/>
    </source>
</evidence>
<accession>A0A317WSZ0</accession>
<keyword evidence="2" id="KW-1185">Reference proteome</keyword>
<proteinExistence type="predicted"/>
<organism evidence="1 2">
    <name type="scientific">Aspergillus sclerotioniger CBS 115572</name>
    <dbReference type="NCBI Taxonomy" id="1450535"/>
    <lineage>
        <taxon>Eukaryota</taxon>
        <taxon>Fungi</taxon>
        <taxon>Dikarya</taxon>
        <taxon>Ascomycota</taxon>
        <taxon>Pezizomycotina</taxon>
        <taxon>Eurotiomycetes</taxon>
        <taxon>Eurotiomycetidae</taxon>
        <taxon>Eurotiales</taxon>
        <taxon>Aspergillaceae</taxon>
        <taxon>Aspergillus</taxon>
        <taxon>Aspergillus subgen. Circumdati</taxon>
    </lineage>
</organism>
<dbReference type="RefSeq" id="XP_025468253.1">
    <property type="nucleotide sequence ID" value="XM_025613100.1"/>
</dbReference>
<dbReference type="GeneID" id="37115243"/>
<comment type="caution">
    <text evidence="1">The sequence shown here is derived from an EMBL/GenBank/DDBJ whole genome shotgun (WGS) entry which is preliminary data.</text>
</comment>
<dbReference type="EMBL" id="MSFK01000012">
    <property type="protein sequence ID" value="PWY88891.1"/>
    <property type="molecule type" value="Genomic_DNA"/>
</dbReference>
<evidence type="ECO:0000313" key="1">
    <source>
        <dbReference type="EMBL" id="PWY88891.1"/>
    </source>
</evidence>
<reference evidence="1 2" key="1">
    <citation type="submission" date="2016-12" db="EMBL/GenBank/DDBJ databases">
        <title>The genomes of Aspergillus section Nigri reveals drivers in fungal speciation.</title>
        <authorList>
            <consortium name="DOE Joint Genome Institute"/>
            <person name="Vesth T.C."/>
            <person name="Nybo J."/>
            <person name="Theobald S."/>
            <person name="Brandl J."/>
            <person name="Frisvad J.C."/>
            <person name="Nielsen K.F."/>
            <person name="Lyhne E.K."/>
            <person name="Kogle M.E."/>
            <person name="Kuo A."/>
            <person name="Riley R."/>
            <person name="Clum A."/>
            <person name="Nolan M."/>
            <person name="Lipzen A."/>
            <person name="Salamov A."/>
            <person name="Henrissat B."/>
            <person name="Wiebenga A."/>
            <person name="De Vries R.P."/>
            <person name="Grigoriev I.V."/>
            <person name="Mortensen U.H."/>
            <person name="Andersen M.R."/>
            <person name="Baker S.E."/>
        </authorList>
    </citation>
    <scope>NUCLEOTIDE SEQUENCE [LARGE SCALE GENOMIC DNA]</scope>
    <source>
        <strain evidence="1 2">CBS 115572</strain>
    </source>
</reference>
<dbReference type="Proteomes" id="UP000246702">
    <property type="component" value="Unassembled WGS sequence"/>
</dbReference>
<gene>
    <name evidence="1" type="ORF">BO94DRAFT_54259</name>
</gene>
<dbReference type="AlphaFoldDB" id="A0A317WSZ0"/>
<protein>
    <submittedName>
        <fullName evidence="1">Uncharacterized protein</fullName>
    </submittedName>
</protein>
<name>A0A317WSZ0_9EURO</name>